<keyword evidence="1" id="KW-0732">Signal</keyword>
<feature type="signal peptide" evidence="1">
    <location>
        <begin position="1"/>
        <end position="26"/>
    </location>
</feature>
<organism evidence="2 3">
    <name type="scientific">Bradyrhizobium aeschynomenes</name>
    <dbReference type="NCBI Taxonomy" id="2734909"/>
    <lineage>
        <taxon>Bacteria</taxon>
        <taxon>Pseudomonadati</taxon>
        <taxon>Pseudomonadota</taxon>
        <taxon>Alphaproteobacteria</taxon>
        <taxon>Hyphomicrobiales</taxon>
        <taxon>Nitrobacteraceae</taxon>
        <taxon>Bradyrhizobium</taxon>
    </lineage>
</organism>
<proteinExistence type="predicted"/>
<dbReference type="EMBL" id="JABFDN010000014">
    <property type="protein sequence ID" value="NPU69119.1"/>
    <property type="molecule type" value="Genomic_DNA"/>
</dbReference>
<dbReference type="Proteomes" id="UP000886476">
    <property type="component" value="Unassembled WGS sequence"/>
</dbReference>
<dbReference type="RefSeq" id="WP_172114165.1">
    <property type="nucleotide sequence ID" value="NZ_JABFDM010000003.1"/>
</dbReference>
<accession>A0ABX2CLQ7</accession>
<name>A0ABX2CLQ7_9BRAD</name>
<evidence type="ECO:0000313" key="3">
    <source>
        <dbReference type="Proteomes" id="UP000886476"/>
    </source>
</evidence>
<keyword evidence="3" id="KW-1185">Reference proteome</keyword>
<protein>
    <submittedName>
        <fullName evidence="2">Uncharacterized protein</fullName>
    </submittedName>
</protein>
<sequence length="119" mass="12878">MRCAVSVGPIVAFCVALIGTSAPSRAEDLNDYPTSARAEYVFGCMKANGESRQSIAQCSCSIDVIASIIPYERYVTAETVLSMSQVRSNLGTQFRTSEQAANALNDLRRAQAEAEVRCF</sequence>
<comment type="caution">
    <text evidence="2">The sequence shown here is derived from an EMBL/GenBank/DDBJ whole genome shotgun (WGS) entry which is preliminary data.</text>
</comment>
<evidence type="ECO:0000256" key="1">
    <source>
        <dbReference type="SAM" id="SignalP"/>
    </source>
</evidence>
<evidence type="ECO:0000313" key="2">
    <source>
        <dbReference type="EMBL" id="NPU69119.1"/>
    </source>
</evidence>
<gene>
    <name evidence="2" type="ORF">HL667_29230</name>
</gene>
<feature type="chain" id="PRO_5045539648" evidence="1">
    <location>
        <begin position="27"/>
        <end position="119"/>
    </location>
</feature>
<reference evidence="2" key="1">
    <citation type="submission" date="2020-05" db="EMBL/GenBank/DDBJ databases">
        <title>Nod-independent and nitrogen-fixing Bradyrhizobium aeschynomene sp. nov. isolated from nodules of Aeschynomene indica.</title>
        <authorList>
            <person name="Zhang Z."/>
        </authorList>
    </citation>
    <scope>NUCLEOTIDE SEQUENCE</scope>
    <source>
        <strain evidence="2">83012</strain>
    </source>
</reference>